<dbReference type="EMBL" id="JAGTJQ010000004">
    <property type="protein sequence ID" value="KAH7033705.1"/>
    <property type="molecule type" value="Genomic_DNA"/>
</dbReference>
<dbReference type="PANTHER" id="PTHR23501:SF33">
    <property type="entry name" value="MAJOR FACILITATOR SUPERFAMILY (MFS) PROFILE DOMAIN-CONTAINING PROTEIN"/>
    <property type="match status" value="1"/>
</dbReference>
<evidence type="ECO:0000256" key="1">
    <source>
        <dbReference type="ARBA" id="ARBA00004141"/>
    </source>
</evidence>
<keyword evidence="3 6" id="KW-1133">Transmembrane helix</keyword>
<sequence length="578" mass="61077">MSTTSSNAAATAIDEDAHGQEASALLGASPDPENDTQAKAVGYGTLTQPEATDTDLEANETPLAALKPPASTKYSSAFIARTVAALLVAVFANNADASLVMATHTTIASSLGDLQNSSWLFISFGLAGAATQTLFGKLSDIYGRRSILLASYGMFAVGCAFIGLGQTMWEVILGRLISGSGGAGMTVLAAVIITGEFPPGALLPSWQSYMNVIATIGRSIGGPLGGLLADTIGWRWSFLGQVPIFLAAILFCWLTVPPTTPNKSDHKNTKSLARIDFLGALLLACSILALLIPLELGGQKLPWTHPLIFGLFGLGIVLMLAFVCAEQYLAKEPILPLRLFRNRDVTMTYVMYCGQCAAQVGMMFSVPMYFQITQDASATEAGAHLFPAVVGNTIGGIITGLWIKKTGHYKGLLLVGAAASFVSYTLLLWRWHGHTNWWESLYIVPGGFGTGVSLSAGFIALQAVIEPADKAVASSVLYMQLPIGSIIGVALSSAATLSGMRTALTQKLLHLGFESDVTKQIVERAASDMEYAKNAPETIATAIRASYVQGLAYGHLVSLAAVLVAFMAGSLIRERRLR</sequence>
<reference evidence="8" key="1">
    <citation type="journal article" date="2021" name="Nat. Commun.">
        <title>Genetic determinants of endophytism in the Arabidopsis root mycobiome.</title>
        <authorList>
            <person name="Mesny F."/>
            <person name="Miyauchi S."/>
            <person name="Thiergart T."/>
            <person name="Pickel B."/>
            <person name="Atanasova L."/>
            <person name="Karlsson M."/>
            <person name="Huettel B."/>
            <person name="Barry K.W."/>
            <person name="Haridas S."/>
            <person name="Chen C."/>
            <person name="Bauer D."/>
            <person name="Andreopoulos W."/>
            <person name="Pangilinan J."/>
            <person name="LaButti K."/>
            <person name="Riley R."/>
            <person name="Lipzen A."/>
            <person name="Clum A."/>
            <person name="Drula E."/>
            <person name="Henrissat B."/>
            <person name="Kohler A."/>
            <person name="Grigoriev I.V."/>
            <person name="Martin F.M."/>
            <person name="Hacquard S."/>
        </authorList>
    </citation>
    <scope>NUCLEOTIDE SEQUENCE</scope>
    <source>
        <strain evidence="8">MPI-CAGE-CH-0230</strain>
    </source>
</reference>
<feature type="transmembrane region" description="Helical" evidence="6">
    <location>
        <begin position="234"/>
        <end position="256"/>
    </location>
</feature>
<comment type="subcellular location">
    <subcellularLocation>
        <location evidence="1">Membrane</location>
        <topology evidence="1">Multi-pass membrane protein</topology>
    </subcellularLocation>
</comment>
<keyword evidence="2 6" id="KW-0812">Transmembrane</keyword>
<protein>
    <submittedName>
        <fullName evidence="8">Major facilitator superfamily domain-containing protein</fullName>
    </submittedName>
</protein>
<feature type="transmembrane region" description="Helical" evidence="6">
    <location>
        <begin position="382"/>
        <end position="403"/>
    </location>
</feature>
<dbReference type="RefSeq" id="XP_046014537.1">
    <property type="nucleotide sequence ID" value="XM_046158639.1"/>
</dbReference>
<evidence type="ECO:0000256" key="2">
    <source>
        <dbReference type="ARBA" id="ARBA00022692"/>
    </source>
</evidence>
<evidence type="ECO:0000256" key="6">
    <source>
        <dbReference type="SAM" id="Phobius"/>
    </source>
</evidence>
<feature type="transmembrane region" description="Helical" evidence="6">
    <location>
        <begin position="147"/>
        <end position="164"/>
    </location>
</feature>
<gene>
    <name evidence="8" type="ORF">B0I36DRAFT_362343</name>
</gene>
<feature type="transmembrane region" description="Helical" evidence="6">
    <location>
        <begin position="118"/>
        <end position="135"/>
    </location>
</feature>
<dbReference type="SUPFAM" id="SSF103473">
    <property type="entry name" value="MFS general substrate transporter"/>
    <property type="match status" value="1"/>
</dbReference>
<keyword evidence="4 6" id="KW-0472">Membrane</keyword>
<dbReference type="GO" id="GO:0015174">
    <property type="term" value="F:basic amino acid transmembrane transporter activity"/>
    <property type="evidence" value="ECO:0007669"/>
    <property type="project" value="TreeGrafter"/>
</dbReference>
<feature type="domain" description="Major facilitator superfamily (MFS) profile" evidence="7">
    <location>
        <begin position="82"/>
        <end position="576"/>
    </location>
</feature>
<feature type="transmembrane region" description="Helical" evidence="6">
    <location>
        <begin position="306"/>
        <end position="329"/>
    </location>
</feature>
<proteinExistence type="predicted"/>
<evidence type="ECO:0000256" key="4">
    <source>
        <dbReference type="ARBA" id="ARBA00023136"/>
    </source>
</evidence>
<dbReference type="Pfam" id="PF07690">
    <property type="entry name" value="MFS_1"/>
    <property type="match status" value="2"/>
</dbReference>
<accession>A0A9P8Y7P0</accession>
<dbReference type="PROSITE" id="PS50850">
    <property type="entry name" value="MFS"/>
    <property type="match status" value="1"/>
</dbReference>
<dbReference type="InterPro" id="IPR036259">
    <property type="entry name" value="MFS_trans_sf"/>
</dbReference>
<feature type="transmembrane region" description="Helical" evidence="6">
    <location>
        <begin position="412"/>
        <end position="431"/>
    </location>
</feature>
<dbReference type="GO" id="GO:0000329">
    <property type="term" value="C:fungal-type vacuole membrane"/>
    <property type="evidence" value="ECO:0007669"/>
    <property type="project" value="TreeGrafter"/>
</dbReference>
<dbReference type="Gene3D" id="1.20.1720.10">
    <property type="entry name" value="Multidrug resistance protein D"/>
    <property type="match status" value="1"/>
</dbReference>
<dbReference type="InterPro" id="IPR011701">
    <property type="entry name" value="MFS"/>
</dbReference>
<dbReference type="InterPro" id="IPR020846">
    <property type="entry name" value="MFS_dom"/>
</dbReference>
<feature type="region of interest" description="Disordered" evidence="5">
    <location>
        <begin position="1"/>
        <end position="40"/>
    </location>
</feature>
<feature type="compositionally biased region" description="Low complexity" evidence="5">
    <location>
        <begin position="1"/>
        <end position="12"/>
    </location>
</feature>
<evidence type="ECO:0000256" key="5">
    <source>
        <dbReference type="SAM" id="MobiDB-lite"/>
    </source>
</evidence>
<dbReference type="Proteomes" id="UP000756346">
    <property type="component" value="Unassembled WGS sequence"/>
</dbReference>
<feature type="transmembrane region" description="Helical" evidence="6">
    <location>
        <begin position="443"/>
        <end position="465"/>
    </location>
</feature>
<keyword evidence="9" id="KW-1185">Reference proteome</keyword>
<feature type="transmembrane region" description="Helical" evidence="6">
    <location>
        <begin position="552"/>
        <end position="572"/>
    </location>
</feature>
<feature type="transmembrane region" description="Helical" evidence="6">
    <location>
        <begin position="349"/>
        <end position="370"/>
    </location>
</feature>
<evidence type="ECO:0000313" key="9">
    <source>
        <dbReference type="Proteomes" id="UP000756346"/>
    </source>
</evidence>
<evidence type="ECO:0000256" key="3">
    <source>
        <dbReference type="ARBA" id="ARBA00022989"/>
    </source>
</evidence>
<dbReference type="PANTHER" id="PTHR23501">
    <property type="entry name" value="MAJOR FACILITATOR SUPERFAMILY"/>
    <property type="match status" value="1"/>
</dbReference>
<dbReference type="Gene3D" id="1.20.1250.20">
    <property type="entry name" value="MFS general substrate transporter like domains"/>
    <property type="match status" value="1"/>
</dbReference>
<feature type="transmembrane region" description="Helical" evidence="6">
    <location>
        <begin position="176"/>
        <end position="197"/>
    </location>
</feature>
<feature type="transmembrane region" description="Helical" evidence="6">
    <location>
        <begin position="277"/>
        <end position="294"/>
    </location>
</feature>
<evidence type="ECO:0000313" key="8">
    <source>
        <dbReference type="EMBL" id="KAH7033705.1"/>
    </source>
</evidence>
<dbReference type="GeneID" id="70188185"/>
<comment type="caution">
    <text evidence="8">The sequence shown here is derived from an EMBL/GenBank/DDBJ whole genome shotgun (WGS) entry which is preliminary data.</text>
</comment>
<dbReference type="OrthoDB" id="6770063at2759"/>
<evidence type="ECO:0000259" key="7">
    <source>
        <dbReference type="PROSITE" id="PS50850"/>
    </source>
</evidence>
<organism evidence="8 9">
    <name type="scientific">Microdochium trichocladiopsis</name>
    <dbReference type="NCBI Taxonomy" id="1682393"/>
    <lineage>
        <taxon>Eukaryota</taxon>
        <taxon>Fungi</taxon>
        <taxon>Dikarya</taxon>
        <taxon>Ascomycota</taxon>
        <taxon>Pezizomycotina</taxon>
        <taxon>Sordariomycetes</taxon>
        <taxon>Xylariomycetidae</taxon>
        <taxon>Xylariales</taxon>
        <taxon>Microdochiaceae</taxon>
        <taxon>Microdochium</taxon>
    </lineage>
</organism>
<name>A0A9P8Y7P0_9PEZI</name>
<dbReference type="AlphaFoldDB" id="A0A9P8Y7P0"/>
<feature type="transmembrane region" description="Helical" evidence="6">
    <location>
        <begin position="477"/>
        <end position="500"/>
    </location>
</feature>